<evidence type="ECO:0000256" key="1">
    <source>
        <dbReference type="ARBA" id="ARBA00006484"/>
    </source>
</evidence>
<accession>A0A9P6SPA7</accession>
<dbReference type="PROSITE" id="PS00061">
    <property type="entry name" value="ADH_SHORT"/>
    <property type="match status" value="1"/>
</dbReference>
<evidence type="ECO:0000313" key="5">
    <source>
        <dbReference type="Proteomes" id="UP000749646"/>
    </source>
</evidence>
<protein>
    <submittedName>
        <fullName evidence="4">Uncharacterized protein</fullName>
    </submittedName>
</protein>
<sequence>MSSIRRVAIVTGASRGIGRAIVKRLANDGYNVVVNYQSNVAKAQEVVDEIHASTESKAIAVQGDAGSVADGQRLIDETLKAFGRIDTVVFNAGWIVYESIEDVTEESYERAFQTNVKSVIFFTKQVIPHLTSGARLIYVSSCLTASTTVGKSNFLYCATKGAVEQVTRTLAVDLGTKGITVNCINPGPTDTEGFREGKSEERIKFFEGLTPAGRLGLPNDIANVVSFIASEASEWLNGQILR</sequence>
<keyword evidence="3" id="KW-0560">Oxidoreductase</keyword>
<dbReference type="InterPro" id="IPR002347">
    <property type="entry name" value="SDR_fam"/>
</dbReference>
<dbReference type="InterPro" id="IPR020904">
    <property type="entry name" value="Sc_DH/Rdtase_CS"/>
</dbReference>
<comment type="caution">
    <text evidence="4">The sequence shown here is derived from an EMBL/GenBank/DDBJ whole genome shotgun (WGS) entry which is preliminary data.</text>
</comment>
<keyword evidence="5" id="KW-1185">Reference proteome</keyword>
<keyword evidence="2" id="KW-0521">NADP</keyword>
<dbReference type="Proteomes" id="UP000749646">
    <property type="component" value="Unassembled WGS sequence"/>
</dbReference>
<dbReference type="AlphaFoldDB" id="A0A9P6SPA7"/>
<dbReference type="InterPro" id="IPR036291">
    <property type="entry name" value="NAD(P)-bd_dom_sf"/>
</dbReference>
<dbReference type="OrthoDB" id="1393670at2759"/>
<dbReference type="FunFam" id="3.40.50.720:FF:000084">
    <property type="entry name" value="Short-chain dehydrogenase reductase"/>
    <property type="match status" value="1"/>
</dbReference>
<gene>
    <name evidence="4" type="ORF">BGZ65_012272</name>
</gene>
<dbReference type="Pfam" id="PF13561">
    <property type="entry name" value="adh_short_C2"/>
    <property type="match status" value="1"/>
</dbReference>
<dbReference type="PANTHER" id="PTHR48107">
    <property type="entry name" value="NADPH-DEPENDENT ALDEHYDE REDUCTASE-LIKE PROTEIN, CHLOROPLASTIC-RELATED"/>
    <property type="match status" value="1"/>
</dbReference>
<reference evidence="4" key="1">
    <citation type="journal article" date="2020" name="Fungal Divers.">
        <title>Resolving the Mortierellaceae phylogeny through synthesis of multi-gene phylogenetics and phylogenomics.</title>
        <authorList>
            <person name="Vandepol N."/>
            <person name="Liber J."/>
            <person name="Desiro A."/>
            <person name="Na H."/>
            <person name="Kennedy M."/>
            <person name="Barry K."/>
            <person name="Grigoriev I.V."/>
            <person name="Miller A.N."/>
            <person name="O'Donnell K."/>
            <person name="Stajich J.E."/>
            <person name="Bonito G."/>
        </authorList>
    </citation>
    <scope>NUCLEOTIDE SEQUENCE</scope>
    <source>
        <strain evidence="4">MES-2147</strain>
    </source>
</reference>
<dbReference type="EMBL" id="JAAAHW010003341">
    <property type="protein sequence ID" value="KAF9984912.1"/>
    <property type="molecule type" value="Genomic_DNA"/>
</dbReference>
<dbReference type="PANTHER" id="PTHR48107:SF7">
    <property type="entry name" value="RE15974P"/>
    <property type="match status" value="1"/>
</dbReference>
<dbReference type="PRINTS" id="PR00081">
    <property type="entry name" value="GDHRDH"/>
</dbReference>
<dbReference type="SUPFAM" id="SSF51735">
    <property type="entry name" value="NAD(P)-binding Rossmann-fold domains"/>
    <property type="match status" value="1"/>
</dbReference>
<evidence type="ECO:0000256" key="2">
    <source>
        <dbReference type="ARBA" id="ARBA00022857"/>
    </source>
</evidence>
<dbReference type="GO" id="GO:0016614">
    <property type="term" value="F:oxidoreductase activity, acting on CH-OH group of donors"/>
    <property type="evidence" value="ECO:0007669"/>
    <property type="project" value="UniProtKB-ARBA"/>
</dbReference>
<evidence type="ECO:0000256" key="3">
    <source>
        <dbReference type="ARBA" id="ARBA00023002"/>
    </source>
</evidence>
<organism evidence="4 5">
    <name type="scientific">Modicella reniformis</name>
    <dbReference type="NCBI Taxonomy" id="1440133"/>
    <lineage>
        <taxon>Eukaryota</taxon>
        <taxon>Fungi</taxon>
        <taxon>Fungi incertae sedis</taxon>
        <taxon>Mucoromycota</taxon>
        <taxon>Mortierellomycotina</taxon>
        <taxon>Mortierellomycetes</taxon>
        <taxon>Mortierellales</taxon>
        <taxon>Mortierellaceae</taxon>
        <taxon>Modicella</taxon>
    </lineage>
</organism>
<feature type="non-terminal residue" evidence="4">
    <location>
        <position position="242"/>
    </location>
</feature>
<proteinExistence type="inferred from homology"/>
<comment type="similarity">
    <text evidence="1">Belongs to the short-chain dehydrogenases/reductases (SDR) family.</text>
</comment>
<dbReference type="Gene3D" id="3.40.50.720">
    <property type="entry name" value="NAD(P)-binding Rossmann-like Domain"/>
    <property type="match status" value="1"/>
</dbReference>
<evidence type="ECO:0000313" key="4">
    <source>
        <dbReference type="EMBL" id="KAF9984912.1"/>
    </source>
</evidence>
<name>A0A9P6SPA7_9FUNG</name>